<keyword evidence="1" id="KW-1133">Transmembrane helix</keyword>
<proteinExistence type="predicted"/>
<comment type="caution">
    <text evidence="2">The sequence shown here is derived from an EMBL/GenBank/DDBJ whole genome shotgun (WGS) entry which is preliminary data.</text>
</comment>
<evidence type="ECO:0000313" key="2">
    <source>
        <dbReference type="EMBL" id="NEY80364.1"/>
    </source>
</evidence>
<keyword evidence="3" id="KW-1185">Reference proteome</keyword>
<organism evidence="2 3">
    <name type="scientific">Bacillus aquiflavi</name>
    <dbReference type="NCBI Taxonomy" id="2672567"/>
    <lineage>
        <taxon>Bacteria</taxon>
        <taxon>Bacillati</taxon>
        <taxon>Bacillota</taxon>
        <taxon>Bacilli</taxon>
        <taxon>Bacillales</taxon>
        <taxon>Bacillaceae</taxon>
        <taxon>Bacillus</taxon>
    </lineage>
</organism>
<keyword evidence="1" id="KW-0812">Transmembrane</keyword>
<evidence type="ECO:0000256" key="1">
    <source>
        <dbReference type="SAM" id="Phobius"/>
    </source>
</evidence>
<sequence length="83" mass="9810">MLQILDKELEEYMVYYVIYENYGEIMYVLGIVFSAIGLVSLLVLLLIFSYRLLKGKKSLIKWFILLGTLFFMTLVLLQMFKVL</sequence>
<accession>A0A6B3VYE0</accession>
<dbReference type="RefSeq" id="WP_181734472.1">
    <property type="nucleotide sequence ID" value="NZ_JAAIWN010000003.1"/>
</dbReference>
<dbReference type="AlphaFoldDB" id="A0A6B3VYE0"/>
<feature type="transmembrane region" description="Helical" evidence="1">
    <location>
        <begin position="59"/>
        <end position="80"/>
    </location>
</feature>
<feature type="transmembrane region" description="Helical" evidence="1">
    <location>
        <begin position="25"/>
        <end position="47"/>
    </location>
</feature>
<gene>
    <name evidence="2" type="ORF">G4D64_02255</name>
</gene>
<keyword evidence="1" id="KW-0472">Membrane</keyword>
<dbReference type="Proteomes" id="UP000472971">
    <property type="component" value="Unassembled WGS sequence"/>
</dbReference>
<name>A0A6B3VYE0_9BACI</name>
<evidence type="ECO:0000313" key="3">
    <source>
        <dbReference type="Proteomes" id="UP000472971"/>
    </source>
</evidence>
<reference evidence="2 3" key="1">
    <citation type="submission" date="2020-02" db="EMBL/GenBank/DDBJ databases">
        <title>Bacillus aquiflavi sp. nov., isolated from yellow water of strong flavor Chinese baijiu in Yibin region of China.</title>
        <authorList>
            <person name="Xie J."/>
        </authorList>
    </citation>
    <scope>NUCLEOTIDE SEQUENCE [LARGE SCALE GENOMIC DNA]</scope>
    <source>
        <strain evidence="2 3">3H-10</strain>
    </source>
</reference>
<dbReference type="EMBL" id="JAAIWN010000003">
    <property type="protein sequence ID" value="NEY80364.1"/>
    <property type="molecule type" value="Genomic_DNA"/>
</dbReference>
<protein>
    <submittedName>
        <fullName evidence="2">Uncharacterized protein</fullName>
    </submittedName>
</protein>